<dbReference type="EMBL" id="ML735708">
    <property type="protein sequence ID" value="KAE8420551.1"/>
    <property type="molecule type" value="Genomic_DNA"/>
</dbReference>
<evidence type="ECO:0000313" key="1">
    <source>
        <dbReference type="EMBL" id="KAE8420551.1"/>
    </source>
</evidence>
<sequence length="167" mass="18808">MGPETSADITQLFYYWQRLETNNGPKNVAHISVTIMTLATPYLINEHRWVDTATITLLRPFVHGLTITHISHTIYCEKDPKMSTTRYKDPIPEGVCVFTTLDEAAKIQQANPYAIFYPENNGHYAKDPDGTVVAVASDEMCEEIDRRNAELEAKIAAGEKLTDEYAV</sequence>
<gene>
    <name evidence="1" type="ORF">BDV36DRAFT_293205</name>
</gene>
<keyword evidence="2" id="KW-1185">Reference proteome</keyword>
<protein>
    <submittedName>
        <fullName evidence="1">Uncharacterized protein</fullName>
    </submittedName>
</protein>
<proteinExistence type="predicted"/>
<organism evidence="1 2">
    <name type="scientific">Aspergillus pseudocaelatus</name>
    <dbReference type="NCBI Taxonomy" id="1825620"/>
    <lineage>
        <taxon>Eukaryota</taxon>
        <taxon>Fungi</taxon>
        <taxon>Dikarya</taxon>
        <taxon>Ascomycota</taxon>
        <taxon>Pezizomycotina</taxon>
        <taxon>Eurotiomycetes</taxon>
        <taxon>Eurotiomycetidae</taxon>
        <taxon>Eurotiales</taxon>
        <taxon>Aspergillaceae</taxon>
        <taxon>Aspergillus</taxon>
        <taxon>Aspergillus subgen. Circumdati</taxon>
    </lineage>
</organism>
<reference evidence="1 2" key="1">
    <citation type="submission" date="2019-04" db="EMBL/GenBank/DDBJ databases">
        <authorList>
            <consortium name="DOE Joint Genome Institute"/>
            <person name="Mondo S."/>
            <person name="Kjaerbolling I."/>
            <person name="Vesth T."/>
            <person name="Frisvad J.C."/>
            <person name="Nybo J.L."/>
            <person name="Theobald S."/>
            <person name="Kildgaard S."/>
            <person name="Isbrandt T."/>
            <person name="Kuo A."/>
            <person name="Sato A."/>
            <person name="Lyhne E.K."/>
            <person name="Kogle M.E."/>
            <person name="Wiebenga A."/>
            <person name="Kun R.S."/>
            <person name="Lubbers R.J."/>
            <person name="Makela M.R."/>
            <person name="Barry K."/>
            <person name="Chovatia M."/>
            <person name="Clum A."/>
            <person name="Daum C."/>
            <person name="Haridas S."/>
            <person name="He G."/>
            <person name="LaButti K."/>
            <person name="Lipzen A."/>
            <person name="Riley R."/>
            <person name="Salamov A."/>
            <person name="Simmons B.A."/>
            <person name="Magnuson J.K."/>
            <person name="Henrissat B."/>
            <person name="Mortensen U.H."/>
            <person name="Larsen T.O."/>
            <person name="Devries R.P."/>
            <person name="Grigoriev I.V."/>
            <person name="Machida M."/>
            <person name="Baker S.E."/>
            <person name="Andersen M.R."/>
            <person name="Cantor M.N."/>
            <person name="Hua S.X."/>
        </authorList>
    </citation>
    <scope>NUCLEOTIDE SEQUENCE [LARGE SCALE GENOMIC DNA]</scope>
    <source>
        <strain evidence="1 2">CBS 117616</strain>
    </source>
</reference>
<dbReference type="Proteomes" id="UP000325395">
    <property type="component" value="Unassembled WGS sequence"/>
</dbReference>
<accession>A0ABQ6WTW9</accession>
<evidence type="ECO:0000313" key="2">
    <source>
        <dbReference type="Proteomes" id="UP000325395"/>
    </source>
</evidence>
<name>A0ABQ6WTW9_9EURO</name>